<accession>A0ACC0AGF7</accession>
<evidence type="ECO:0000313" key="1">
    <source>
        <dbReference type="EMBL" id="KAI5659073.1"/>
    </source>
</evidence>
<dbReference type="Proteomes" id="UP001060085">
    <property type="component" value="Linkage Group LG06"/>
</dbReference>
<evidence type="ECO:0000313" key="2">
    <source>
        <dbReference type="Proteomes" id="UP001060085"/>
    </source>
</evidence>
<reference evidence="2" key="1">
    <citation type="journal article" date="2023" name="Nat. Plants">
        <title>Single-cell RNA sequencing provides a high-resolution roadmap for understanding the multicellular compartmentation of specialized metabolism.</title>
        <authorList>
            <person name="Sun S."/>
            <person name="Shen X."/>
            <person name="Li Y."/>
            <person name="Li Y."/>
            <person name="Wang S."/>
            <person name="Li R."/>
            <person name="Zhang H."/>
            <person name="Shen G."/>
            <person name="Guo B."/>
            <person name="Wei J."/>
            <person name="Xu J."/>
            <person name="St-Pierre B."/>
            <person name="Chen S."/>
            <person name="Sun C."/>
        </authorList>
    </citation>
    <scope>NUCLEOTIDE SEQUENCE [LARGE SCALE GENOMIC DNA]</scope>
</reference>
<protein>
    <submittedName>
        <fullName evidence="1">Uncharacterized protein</fullName>
    </submittedName>
</protein>
<dbReference type="EMBL" id="CM044706">
    <property type="protein sequence ID" value="KAI5659073.1"/>
    <property type="molecule type" value="Genomic_DNA"/>
</dbReference>
<organism evidence="1 2">
    <name type="scientific">Catharanthus roseus</name>
    <name type="common">Madagascar periwinkle</name>
    <name type="synonym">Vinca rosea</name>
    <dbReference type="NCBI Taxonomy" id="4058"/>
    <lineage>
        <taxon>Eukaryota</taxon>
        <taxon>Viridiplantae</taxon>
        <taxon>Streptophyta</taxon>
        <taxon>Embryophyta</taxon>
        <taxon>Tracheophyta</taxon>
        <taxon>Spermatophyta</taxon>
        <taxon>Magnoliopsida</taxon>
        <taxon>eudicotyledons</taxon>
        <taxon>Gunneridae</taxon>
        <taxon>Pentapetalae</taxon>
        <taxon>asterids</taxon>
        <taxon>lamiids</taxon>
        <taxon>Gentianales</taxon>
        <taxon>Apocynaceae</taxon>
        <taxon>Rauvolfioideae</taxon>
        <taxon>Vinceae</taxon>
        <taxon>Catharanthinae</taxon>
        <taxon>Catharanthus</taxon>
    </lineage>
</organism>
<proteinExistence type="predicted"/>
<sequence>MGSSSPIDDLVESGTVRLLDWNDSMTDIKLGMRFVDKVQAISAVLANDPEIPVSNIIQEVQIYPSLTRGAAAVRRPFICPVTVHLLCLGHLFGLISTDGFYRGGDPPQEPKTNPESSAPSSSTLVLPSIPETLDPILDGSDEEEEHPEVQAQALRDYQLARD</sequence>
<comment type="caution">
    <text evidence="1">The sequence shown here is derived from an EMBL/GenBank/DDBJ whole genome shotgun (WGS) entry which is preliminary data.</text>
</comment>
<keyword evidence="2" id="KW-1185">Reference proteome</keyword>
<name>A0ACC0AGF7_CATRO</name>
<gene>
    <name evidence="1" type="ORF">M9H77_27866</name>
</gene>